<dbReference type="RefSeq" id="WP_237854093.1">
    <property type="nucleotide sequence ID" value="NZ_JAKLWS010000011.1"/>
</dbReference>
<evidence type="ECO:0000256" key="2">
    <source>
        <dbReference type="ARBA" id="ARBA00022723"/>
    </source>
</evidence>
<dbReference type="InterPro" id="IPR036866">
    <property type="entry name" value="RibonucZ/Hydroxyglut_hydro"/>
</dbReference>
<dbReference type="PANTHER" id="PTHR42978:SF6">
    <property type="entry name" value="QUORUM-QUENCHING LACTONASE YTNP-RELATED"/>
    <property type="match status" value="1"/>
</dbReference>
<evidence type="ECO:0000256" key="4">
    <source>
        <dbReference type="ARBA" id="ARBA00022833"/>
    </source>
</evidence>
<evidence type="ECO:0000256" key="1">
    <source>
        <dbReference type="ARBA" id="ARBA00007749"/>
    </source>
</evidence>
<comment type="similarity">
    <text evidence="1">Belongs to the metallo-beta-lactamase superfamily.</text>
</comment>
<dbReference type="InterPro" id="IPR001279">
    <property type="entry name" value="Metallo-B-lactamas"/>
</dbReference>
<evidence type="ECO:0000313" key="6">
    <source>
        <dbReference type="EMBL" id="MCG2588967.1"/>
    </source>
</evidence>
<comment type="caution">
    <text evidence="6">The sequence shown here is derived from an EMBL/GenBank/DDBJ whole genome shotgun (WGS) entry which is preliminary data.</text>
</comment>
<dbReference type="CDD" id="cd16281">
    <property type="entry name" value="metallo-hydrolase-like_MBL-fold"/>
    <property type="match status" value="1"/>
</dbReference>
<evidence type="ECO:0000256" key="3">
    <source>
        <dbReference type="ARBA" id="ARBA00022801"/>
    </source>
</evidence>
<protein>
    <submittedName>
        <fullName evidence="6">MBL fold metallo-hydrolase</fullName>
    </submittedName>
</protein>
<evidence type="ECO:0000259" key="5">
    <source>
        <dbReference type="SMART" id="SM00849"/>
    </source>
</evidence>
<reference evidence="6" key="2">
    <citation type="submission" date="2024-05" db="EMBL/GenBank/DDBJ databases">
        <title>Rhodohalobacter halophilus gen. nov., sp. nov., a moderately halophilic member of the family Balneolaceae.</title>
        <authorList>
            <person name="Xia J."/>
        </authorList>
    </citation>
    <scope>NUCLEOTIDE SEQUENCE</scope>
    <source>
        <strain evidence="6">WB101</strain>
    </source>
</reference>
<dbReference type="PANTHER" id="PTHR42978">
    <property type="entry name" value="QUORUM-QUENCHING LACTONASE YTNP-RELATED-RELATED"/>
    <property type="match status" value="1"/>
</dbReference>
<sequence length="293" mass="33482">MPDTEPTFFGNFELYSLEAGRFKLDGGAMFGVVPKTLWNKQIPADEKNRIPMGMRCLLIKSKNTGKIYLVDNGSGDKFNEKMASIYGLDYEHSDLQSSLKKCGIEPRDITDMVFTHLHFDHCGGTTKYDKNGEIKEVFPNSTYHVNKQHWKTATNPNKREKASFFSENIDPIKNSGRLNLLDDHHEFEPGFTTLPMNGHTEGQQLPVFTNEDKKIVYAADLIPTFAHIPLPWVMGYDMKPLQTLTEKETFLNEAVEKNWYLFLEHDAEHEIVTVQKENGKFLLKDSLSLADLS</sequence>
<name>A0ABS9KDS9_9BACT</name>
<dbReference type="Proteomes" id="UP001165366">
    <property type="component" value="Unassembled WGS sequence"/>
</dbReference>
<accession>A0ABS9KDS9</accession>
<dbReference type="Gene3D" id="3.60.15.10">
    <property type="entry name" value="Ribonuclease Z/Hydroxyacylglutathione hydrolase-like"/>
    <property type="match status" value="1"/>
</dbReference>
<dbReference type="SMART" id="SM00849">
    <property type="entry name" value="Lactamase_B"/>
    <property type="match status" value="1"/>
</dbReference>
<dbReference type="InterPro" id="IPR051013">
    <property type="entry name" value="MBL_superfamily_lactonases"/>
</dbReference>
<feature type="domain" description="Metallo-beta-lactamase" evidence="5">
    <location>
        <begin position="53"/>
        <end position="265"/>
    </location>
</feature>
<gene>
    <name evidence="6" type="ORF">L6773_10335</name>
</gene>
<reference evidence="6" key="1">
    <citation type="submission" date="2022-01" db="EMBL/GenBank/DDBJ databases">
        <authorList>
            <person name="Wang Y."/>
        </authorList>
    </citation>
    <scope>NUCLEOTIDE SEQUENCE</scope>
    <source>
        <strain evidence="6">WB101</strain>
    </source>
</reference>
<keyword evidence="3" id="KW-0378">Hydrolase</keyword>
<organism evidence="6 7">
    <name type="scientific">Rhodohalobacter sulfatireducens</name>
    <dbReference type="NCBI Taxonomy" id="2911366"/>
    <lineage>
        <taxon>Bacteria</taxon>
        <taxon>Pseudomonadati</taxon>
        <taxon>Balneolota</taxon>
        <taxon>Balneolia</taxon>
        <taxon>Balneolales</taxon>
        <taxon>Balneolaceae</taxon>
        <taxon>Rhodohalobacter</taxon>
    </lineage>
</organism>
<keyword evidence="2" id="KW-0479">Metal-binding</keyword>
<dbReference type="Pfam" id="PF00753">
    <property type="entry name" value="Lactamase_B"/>
    <property type="match status" value="1"/>
</dbReference>
<dbReference type="EMBL" id="JAKLWS010000011">
    <property type="protein sequence ID" value="MCG2588967.1"/>
    <property type="molecule type" value="Genomic_DNA"/>
</dbReference>
<keyword evidence="7" id="KW-1185">Reference proteome</keyword>
<evidence type="ECO:0000313" key="7">
    <source>
        <dbReference type="Proteomes" id="UP001165366"/>
    </source>
</evidence>
<proteinExistence type="inferred from homology"/>
<dbReference type="SUPFAM" id="SSF56281">
    <property type="entry name" value="Metallo-hydrolase/oxidoreductase"/>
    <property type="match status" value="1"/>
</dbReference>
<keyword evidence="4" id="KW-0862">Zinc</keyword>